<keyword evidence="5" id="KW-1185">Reference proteome</keyword>
<dbReference type="InterPro" id="IPR035919">
    <property type="entry name" value="EAL_sf"/>
</dbReference>
<dbReference type="PANTHER" id="PTHR44757">
    <property type="entry name" value="DIGUANYLATE CYCLASE DGCP"/>
    <property type="match status" value="1"/>
</dbReference>
<feature type="domain" description="GGDEF" evidence="3">
    <location>
        <begin position="323"/>
        <end position="456"/>
    </location>
</feature>
<dbReference type="PROSITE" id="PS50883">
    <property type="entry name" value="EAL"/>
    <property type="match status" value="1"/>
</dbReference>
<keyword evidence="1" id="KW-0472">Membrane</keyword>
<dbReference type="SMART" id="SM00052">
    <property type="entry name" value="EAL"/>
    <property type="match status" value="1"/>
</dbReference>
<dbReference type="InterPro" id="IPR033425">
    <property type="entry name" value="MASE3"/>
</dbReference>
<dbReference type="SUPFAM" id="SSF141868">
    <property type="entry name" value="EAL domain-like"/>
    <property type="match status" value="1"/>
</dbReference>
<accession>A0ABV7ASP2</accession>
<feature type="transmembrane region" description="Helical" evidence="1">
    <location>
        <begin position="189"/>
        <end position="208"/>
    </location>
</feature>
<dbReference type="InterPro" id="IPR043128">
    <property type="entry name" value="Rev_trsase/Diguanyl_cyclase"/>
</dbReference>
<dbReference type="PROSITE" id="PS50887">
    <property type="entry name" value="GGDEF"/>
    <property type="match status" value="1"/>
</dbReference>
<feature type="transmembrane region" description="Helical" evidence="1">
    <location>
        <begin position="51"/>
        <end position="71"/>
    </location>
</feature>
<feature type="transmembrane region" description="Helical" evidence="1">
    <location>
        <begin position="250"/>
        <end position="272"/>
    </location>
</feature>
<evidence type="ECO:0000259" key="3">
    <source>
        <dbReference type="PROSITE" id="PS50887"/>
    </source>
</evidence>
<dbReference type="Gene3D" id="3.20.20.450">
    <property type="entry name" value="EAL domain"/>
    <property type="match status" value="1"/>
</dbReference>
<protein>
    <submittedName>
        <fullName evidence="4">EAL domain-containing protein</fullName>
    </submittedName>
</protein>
<dbReference type="CDD" id="cd01949">
    <property type="entry name" value="GGDEF"/>
    <property type="match status" value="1"/>
</dbReference>
<gene>
    <name evidence="4" type="ORF">ACFOJE_06930</name>
</gene>
<evidence type="ECO:0000256" key="1">
    <source>
        <dbReference type="SAM" id="Phobius"/>
    </source>
</evidence>
<dbReference type="InterPro" id="IPR052155">
    <property type="entry name" value="Biofilm_reg_signaling"/>
</dbReference>
<dbReference type="CDD" id="cd01948">
    <property type="entry name" value="EAL"/>
    <property type="match status" value="1"/>
</dbReference>
<feature type="transmembrane region" description="Helical" evidence="1">
    <location>
        <begin position="149"/>
        <end position="169"/>
    </location>
</feature>
<feature type="transmembrane region" description="Helical" evidence="1">
    <location>
        <begin position="78"/>
        <end position="99"/>
    </location>
</feature>
<dbReference type="InterPro" id="IPR000160">
    <property type="entry name" value="GGDEF_dom"/>
</dbReference>
<dbReference type="Pfam" id="PF00990">
    <property type="entry name" value="GGDEF"/>
    <property type="match status" value="1"/>
</dbReference>
<evidence type="ECO:0000259" key="2">
    <source>
        <dbReference type="PROSITE" id="PS50883"/>
    </source>
</evidence>
<reference evidence="5" key="1">
    <citation type="journal article" date="2019" name="Int. J. Syst. Evol. Microbiol.">
        <title>The Global Catalogue of Microorganisms (GCM) 10K type strain sequencing project: providing services to taxonomists for standard genome sequencing and annotation.</title>
        <authorList>
            <consortium name="The Broad Institute Genomics Platform"/>
            <consortium name="The Broad Institute Genome Sequencing Center for Infectious Disease"/>
            <person name="Wu L."/>
            <person name="Ma J."/>
        </authorList>
    </citation>
    <scope>NUCLEOTIDE SEQUENCE [LARGE SCALE GENOMIC DNA]</scope>
    <source>
        <strain evidence="5">KCTC 62195</strain>
    </source>
</reference>
<proteinExistence type="predicted"/>
<feature type="transmembrane region" description="Helical" evidence="1">
    <location>
        <begin position="119"/>
        <end position="137"/>
    </location>
</feature>
<dbReference type="Proteomes" id="UP001595457">
    <property type="component" value="Unassembled WGS sequence"/>
</dbReference>
<evidence type="ECO:0000313" key="4">
    <source>
        <dbReference type="EMBL" id="MFC2971946.1"/>
    </source>
</evidence>
<organism evidence="4 5">
    <name type="scientific">Azotobacter bryophylli</name>
    <dbReference type="NCBI Taxonomy" id="1986537"/>
    <lineage>
        <taxon>Bacteria</taxon>
        <taxon>Pseudomonadati</taxon>
        <taxon>Pseudomonadota</taxon>
        <taxon>Gammaproteobacteria</taxon>
        <taxon>Pseudomonadales</taxon>
        <taxon>Pseudomonadaceae</taxon>
        <taxon>Azotobacter</taxon>
    </lineage>
</organism>
<dbReference type="EMBL" id="JBHRSJ010000012">
    <property type="protein sequence ID" value="MFC2971946.1"/>
    <property type="molecule type" value="Genomic_DNA"/>
</dbReference>
<dbReference type="SMART" id="SM00267">
    <property type="entry name" value="GGDEF"/>
    <property type="match status" value="1"/>
</dbReference>
<dbReference type="InterPro" id="IPR029787">
    <property type="entry name" value="Nucleotide_cyclase"/>
</dbReference>
<keyword evidence="1" id="KW-0812">Transmembrane</keyword>
<name>A0ABV7ASP2_9GAMM</name>
<evidence type="ECO:0000313" key="5">
    <source>
        <dbReference type="Proteomes" id="UP001595457"/>
    </source>
</evidence>
<dbReference type="Pfam" id="PF00563">
    <property type="entry name" value="EAL"/>
    <property type="match status" value="1"/>
</dbReference>
<dbReference type="SUPFAM" id="SSF55073">
    <property type="entry name" value="Nucleotide cyclase"/>
    <property type="match status" value="1"/>
</dbReference>
<dbReference type="InterPro" id="IPR001633">
    <property type="entry name" value="EAL_dom"/>
</dbReference>
<sequence>MSSTPIAHTSPSLRPSIGRWLLAGCSLLLLVVWLAPQSVHAQVWFPSSLHLVSEMLVTAIAALVFAVTWHGYQREQPLCLTVLGCMFLAVGLLGVLHALSYKGMPDILTPASPEKAINFWLVTRLLLTGGLLGLAYYPGRQVCGRTQRALILGATLTFVAVIAYLGLAFPERWPRTFLDNGELTPFKMGVEWVFTGLLLLAALGFWRARREDRPYDAQGLMAVCLLSALADVCFARYTQVNGLYNLIGHFFNLLAYGFVYQMVVVSCVRAPYERLEVEMAERLAAEQRAEKLAFYDGLTGLPNLALLRDRAAQALVNARRESNRVALLLLDLDQFKLVNDALGHSHGDQLLGAVSQLLQKVVPSSATVCRAGGDEFVILLPSLGDGEFAAGVIERIFDQLAMPLAIGGQPILSSASIGVAIAPTDGEDVETLLRNAEAAMYKAKDAGRKACRYYDPAMNVATSERLQLSNGLRNALSRGELELHYQVQLSLDSDEVIGAEALLRWNHPQWGTVSPARFIPVAEESGLIVSIGAWILREACRQAAEWRARGVVIPVVAVNISALQLQDPALVSTVAEALAAAGLPPEALELELTESGLIQDNAQVQATVEGLKELGVSLAIDDFGTGYSCLAYLSRLHVDLLKIDQSFVRDLKRTADGSAIVAAIIQIARSLGLRTLAEGVEDRETAEALRQLGCNHAQGYLFGRPMPARSLTAQMAERRVSGAA</sequence>
<dbReference type="Pfam" id="PF17159">
    <property type="entry name" value="MASE3"/>
    <property type="match status" value="1"/>
</dbReference>
<keyword evidence="1" id="KW-1133">Transmembrane helix</keyword>
<dbReference type="Gene3D" id="3.30.70.270">
    <property type="match status" value="1"/>
</dbReference>
<dbReference type="RefSeq" id="WP_377813560.1">
    <property type="nucleotide sequence ID" value="NZ_JBHRSJ010000012.1"/>
</dbReference>
<feature type="domain" description="EAL" evidence="2">
    <location>
        <begin position="465"/>
        <end position="719"/>
    </location>
</feature>
<dbReference type="NCBIfam" id="TIGR00254">
    <property type="entry name" value="GGDEF"/>
    <property type="match status" value="1"/>
</dbReference>
<comment type="caution">
    <text evidence="4">The sequence shown here is derived from an EMBL/GenBank/DDBJ whole genome shotgun (WGS) entry which is preliminary data.</text>
</comment>
<dbReference type="PANTHER" id="PTHR44757:SF2">
    <property type="entry name" value="BIOFILM ARCHITECTURE MAINTENANCE PROTEIN MBAA"/>
    <property type="match status" value="1"/>
</dbReference>